<keyword evidence="2" id="KW-0326">Glycosidase</keyword>
<dbReference type="GO" id="GO:0005975">
    <property type="term" value="P:carbohydrate metabolic process"/>
    <property type="evidence" value="ECO:0007669"/>
    <property type="project" value="InterPro"/>
</dbReference>
<sequence length="513" mass="57967">MSSIPTIKTQNGFKTLFVNDEPFFCLSGELHNSSASDLDYMEAHVWPALQEIGLNSVIIPSYWECIEPEEGHFDFTLIDGLISQARTYNMKIIFLWFGLWKNAQSMYVPGWMKKDTNTYFRAETINGEKTKTISPFCRAAIEKDAYAFSKLMAHIRDVDQEASTVIVMQVENEIGLLGTARDYCDAANKAFLEAVPDTIASLYQVSGSWKEAFGTQAEEYFMAYYFGKAVEEIASAGIKEYPLPCYANSWLKQYPWYPGSYPSGGPVPDVHKIWQAVAPSLFTLAPDIYVPYVANIMDEYTTLDNPLFIPEVRKDAVAASYCLYAFGKHHAICFSPFGIEELALPPEVVDHPPMEVMIALNIDPSAFDITGSKELLRSTYNFMNQVKPLYLKYRGTDQLQSYVRKGETDYGTFLHFANYDLAIKYAPRATAKPLGAGMIFELDPNRFLIVGMMSSLEFRVKEGEKCKVDVVRLEEGEVVNGEWKRGRILNGDEVMALSLGENLTSLMIELYKF</sequence>
<name>A0A2G3E2K7_9FIRM</name>
<dbReference type="SUPFAM" id="SSF51445">
    <property type="entry name" value="(Trans)glycosidases"/>
    <property type="match status" value="1"/>
</dbReference>
<evidence type="ECO:0000259" key="3">
    <source>
        <dbReference type="Pfam" id="PF02449"/>
    </source>
</evidence>
<dbReference type="AlphaFoldDB" id="A0A2G3E2K7"/>
<dbReference type="Pfam" id="PF02449">
    <property type="entry name" value="Glyco_hydro_42"/>
    <property type="match status" value="1"/>
</dbReference>
<dbReference type="Proteomes" id="UP000224563">
    <property type="component" value="Unassembled WGS sequence"/>
</dbReference>
<evidence type="ECO:0000313" key="6">
    <source>
        <dbReference type="Proteomes" id="UP000224563"/>
    </source>
</evidence>
<comment type="caution">
    <text evidence="5">The sequence shown here is derived from an EMBL/GenBank/DDBJ whole genome shotgun (WGS) entry which is preliminary data.</text>
</comment>
<feature type="domain" description="DUF5597" evidence="4">
    <location>
        <begin position="377"/>
        <end position="494"/>
    </location>
</feature>
<feature type="domain" description="Glycoside hydrolase family 42 N-terminal" evidence="3">
    <location>
        <begin position="49"/>
        <end position="215"/>
    </location>
</feature>
<protein>
    <recommendedName>
        <fullName evidence="7">Beta-galactosidase</fullName>
    </recommendedName>
</protein>
<proteinExistence type="predicted"/>
<dbReference type="RefSeq" id="WP_099386235.1">
    <property type="nucleotide sequence ID" value="NZ_JANSWH010000019.1"/>
</dbReference>
<dbReference type="EMBL" id="PDYG01000048">
    <property type="protein sequence ID" value="PHU37494.1"/>
    <property type="molecule type" value="Genomic_DNA"/>
</dbReference>
<dbReference type="InterPro" id="IPR013529">
    <property type="entry name" value="Glyco_hydro_42_N"/>
</dbReference>
<dbReference type="Gene3D" id="3.20.20.80">
    <property type="entry name" value="Glycosidases"/>
    <property type="match status" value="1"/>
</dbReference>
<dbReference type="GO" id="GO:0009341">
    <property type="term" value="C:beta-galactosidase complex"/>
    <property type="evidence" value="ECO:0007669"/>
    <property type="project" value="InterPro"/>
</dbReference>
<reference evidence="5 6" key="2">
    <citation type="submission" date="2017-10" db="EMBL/GenBank/DDBJ databases">
        <authorList>
            <person name="Banno H."/>
            <person name="Chua N.-H."/>
        </authorList>
    </citation>
    <scope>NUCLEOTIDE SEQUENCE [LARGE SCALE GENOMIC DNA]</scope>
    <source>
        <strain evidence="5 6">JK623</strain>
    </source>
</reference>
<evidence type="ECO:0000313" key="5">
    <source>
        <dbReference type="EMBL" id="PHU37494.1"/>
    </source>
</evidence>
<evidence type="ECO:0000259" key="4">
    <source>
        <dbReference type="Pfam" id="PF18120"/>
    </source>
</evidence>
<dbReference type="GO" id="GO:0004565">
    <property type="term" value="F:beta-galactosidase activity"/>
    <property type="evidence" value="ECO:0007669"/>
    <property type="project" value="InterPro"/>
</dbReference>
<dbReference type="Pfam" id="PF18120">
    <property type="entry name" value="DUF5597"/>
    <property type="match status" value="1"/>
</dbReference>
<keyword evidence="1" id="KW-0378">Hydrolase</keyword>
<gene>
    <name evidence="5" type="ORF">CSX02_07615</name>
</gene>
<keyword evidence="6" id="KW-1185">Reference proteome</keyword>
<reference evidence="5 6" key="1">
    <citation type="submission" date="2017-10" db="EMBL/GenBank/DDBJ databases">
        <title>Resolving the taxonomy of Roseburia spp., Eubacterium rectale and Agathobacter spp. through phylogenomic analysis.</title>
        <authorList>
            <person name="Sheridan P.O."/>
            <person name="Walker A.W."/>
            <person name="Duncan S.H."/>
            <person name="Scott K.P."/>
            <person name="Toole P.W.O."/>
            <person name="Luis P."/>
            <person name="Flint H.J."/>
        </authorList>
    </citation>
    <scope>NUCLEOTIDE SEQUENCE [LARGE SCALE GENOMIC DNA]</scope>
    <source>
        <strain evidence="5 6">JK623</strain>
    </source>
</reference>
<accession>A0A2G3E2K7</accession>
<dbReference type="InterPro" id="IPR017853">
    <property type="entry name" value="GH"/>
</dbReference>
<organism evidence="5 6">
    <name type="scientific">Agathobacter ruminis</name>
    <dbReference type="NCBI Taxonomy" id="1712665"/>
    <lineage>
        <taxon>Bacteria</taxon>
        <taxon>Bacillati</taxon>
        <taxon>Bacillota</taxon>
        <taxon>Clostridia</taxon>
        <taxon>Lachnospirales</taxon>
        <taxon>Lachnospiraceae</taxon>
        <taxon>Agathobacter</taxon>
    </lineage>
</organism>
<dbReference type="InterPro" id="IPR040719">
    <property type="entry name" value="DUF5597"/>
</dbReference>
<evidence type="ECO:0008006" key="7">
    <source>
        <dbReference type="Google" id="ProtNLM"/>
    </source>
</evidence>
<evidence type="ECO:0000256" key="1">
    <source>
        <dbReference type="ARBA" id="ARBA00022801"/>
    </source>
</evidence>
<evidence type="ECO:0000256" key="2">
    <source>
        <dbReference type="ARBA" id="ARBA00023295"/>
    </source>
</evidence>
<dbReference type="Gene3D" id="2.60.220.20">
    <property type="entry name" value="putative beta-Galactosidase from caulobacter crescentus"/>
    <property type="match status" value="1"/>
</dbReference>